<gene>
    <name evidence="6" type="ORF">RSO01_73700</name>
</gene>
<dbReference type="PROSITE" id="PS01081">
    <property type="entry name" value="HTH_TETR_1"/>
    <property type="match status" value="1"/>
</dbReference>
<accession>A0A512NML4</accession>
<keyword evidence="3" id="KW-0804">Transcription</keyword>
<dbReference type="PANTHER" id="PTHR30055:SF234">
    <property type="entry name" value="HTH-TYPE TRANSCRIPTIONAL REGULATOR BETI"/>
    <property type="match status" value="1"/>
</dbReference>
<evidence type="ECO:0000256" key="4">
    <source>
        <dbReference type="PROSITE-ProRule" id="PRU00335"/>
    </source>
</evidence>
<keyword evidence="2 4" id="KW-0238">DNA-binding</keyword>
<dbReference type="EMBL" id="BKAJ01000153">
    <property type="protein sequence ID" value="GEP60204.1"/>
    <property type="molecule type" value="Genomic_DNA"/>
</dbReference>
<sequence length="220" mass="23756">MTTRRQAPEIKRRIPRQARAAETAAAILEAAAQILEAGGLAGFTTNAVAERAGVSIGTLYQYFDDKNAILLALARQQVGLGLAEIARALSGEIDPTPEGRVRAMVRAAVHAFRGRQRARKAVMEAVLSQGHHAELMLPVVAFIAEQGARVGTIPQPVFARLTPLQMFVMSRAMIGVLRAAVLEEQPFFKSRPFEDELVRLVLAYLGSITREAASTSAAAR</sequence>
<reference evidence="6 7" key="1">
    <citation type="submission" date="2019-07" db="EMBL/GenBank/DDBJ databases">
        <title>Whole genome shotgun sequence of Reyranella soli NBRC 108950.</title>
        <authorList>
            <person name="Hosoyama A."/>
            <person name="Uohara A."/>
            <person name="Ohji S."/>
            <person name="Ichikawa N."/>
        </authorList>
    </citation>
    <scope>NUCLEOTIDE SEQUENCE [LARGE SCALE GENOMIC DNA]</scope>
    <source>
        <strain evidence="6 7">NBRC 108950</strain>
    </source>
</reference>
<organism evidence="6 7">
    <name type="scientific">Reyranella soli</name>
    <dbReference type="NCBI Taxonomy" id="1230389"/>
    <lineage>
        <taxon>Bacteria</taxon>
        <taxon>Pseudomonadati</taxon>
        <taxon>Pseudomonadota</taxon>
        <taxon>Alphaproteobacteria</taxon>
        <taxon>Hyphomicrobiales</taxon>
        <taxon>Reyranellaceae</taxon>
        <taxon>Reyranella</taxon>
    </lineage>
</organism>
<proteinExistence type="predicted"/>
<feature type="domain" description="HTH tetR-type" evidence="5">
    <location>
        <begin position="21"/>
        <end position="81"/>
    </location>
</feature>
<dbReference type="RefSeq" id="WP_147155567.1">
    <property type="nucleotide sequence ID" value="NZ_BKAJ01000153.1"/>
</dbReference>
<keyword evidence="1" id="KW-0805">Transcription regulation</keyword>
<comment type="caution">
    <text evidence="6">The sequence shown here is derived from an EMBL/GenBank/DDBJ whole genome shotgun (WGS) entry which is preliminary data.</text>
</comment>
<dbReference type="Proteomes" id="UP000321058">
    <property type="component" value="Unassembled WGS sequence"/>
</dbReference>
<evidence type="ECO:0000259" key="5">
    <source>
        <dbReference type="PROSITE" id="PS50977"/>
    </source>
</evidence>
<evidence type="ECO:0000256" key="1">
    <source>
        <dbReference type="ARBA" id="ARBA00023015"/>
    </source>
</evidence>
<dbReference type="InterPro" id="IPR009057">
    <property type="entry name" value="Homeodomain-like_sf"/>
</dbReference>
<feature type="DNA-binding region" description="H-T-H motif" evidence="4">
    <location>
        <begin position="44"/>
        <end position="63"/>
    </location>
</feature>
<dbReference type="OrthoDB" id="9808189at2"/>
<keyword evidence="7" id="KW-1185">Reference proteome</keyword>
<evidence type="ECO:0000313" key="6">
    <source>
        <dbReference type="EMBL" id="GEP60204.1"/>
    </source>
</evidence>
<dbReference type="AlphaFoldDB" id="A0A512NML4"/>
<dbReference type="Pfam" id="PF00440">
    <property type="entry name" value="TetR_N"/>
    <property type="match status" value="1"/>
</dbReference>
<dbReference type="GO" id="GO:0003700">
    <property type="term" value="F:DNA-binding transcription factor activity"/>
    <property type="evidence" value="ECO:0007669"/>
    <property type="project" value="TreeGrafter"/>
</dbReference>
<dbReference type="SUPFAM" id="SSF46689">
    <property type="entry name" value="Homeodomain-like"/>
    <property type="match status" value="1"/>
</dbReference>
<dbReference type="PANTHER" id="PTHR30055">
    <property type="entry name" value="HTH-TYPE TRANSCRIPTIONAL REGULATOR RUTR"/>
    <property type="match status" value="1"/>
</dbReference>
<dbReference type="GO" id="GO:0000976">
    <property type="term" value="F:transcription cis-regulatory region binding"/>
    <property type="evidence" value="ECO:0007669"/>
    <property type="project" value="TreeGrafter"/>
</dbReference>
<name>A0A512NML4_9HYPH</name>
<dbReference type="Gene3D" id="1.10.357.10">
    <property type="entry name" value="Tetracycline Repressor, domain 2"/>
    <property type="match status" value="1"/>
</dbReference>
<dbReference type="InterPro" id="IPR001647">
    <property type="entry name" value="HTH_TetR"/>
</dbReference>
<evidence type="ECO:0000256" key="3">
    <source>
        <dbReference type="ARBA" id="ARBA00023163"/>
    </source>
</evidence>
<dbReference type="InterPro" id="IPR050109">
    <property type="entry name" value="HTH-type_TetR-like_transc_reg"/>
</dbReference>
<evidence type="ECO:0000313" key="7">
    <source>
        <dbReference type="Proteomes" id="UP000321058"/>
    </source>
</evidence>
<dbReference type="PROSITE" id="PS50977">
    <property type="entry name" value="HTH_TETR_2"/>
    <property type="match status" value="1"/>
</dbReference>
<dbReference type="InterPro" id="IPR023772">
    <property type="entry name" value="DNA-bd_HTH_TetR-type_CS"/>
</dbReference>
<protein>
    <submittedName>
        <fullName evidence="6">TetR family transcriptional regulator</fullName>
    </submittedName>
</protein>
<evidence type="ECO:0000256" key="2">
    <source>
        <dbReference type="ARBA" id="ARBA00023125"/>
    </source>
</evidence>
<dbReference type="PRINTS" id="PR00455">
    <property type="entry name" value="HTHTETR"/>
</dbReference>